<comment type="similarity">
    <text evidence="1">Belongs to the universal stress protein A family.</text>
</comment>
<organism evidence="3">
    <name type="scientific">uncultured Solirubrobacteraceae bacterium</name>
    <dbReference type="NCBI Taxonomy" id="1162706"/>
    <lineage>
        <taxon>Bacteria</taxon>
        <taxon>Bacillati</taxon>
        <taxon>Actinomycetota</taxon>
        <taxon>Thermoleophilia</taxon>
        <taxon>Solirubrobacterales</taxon>
        <taxon>Solirubrobacteraceae</taxon>
        <taxon>environmental samples</taxon>
    </lineage>
</organism>
<dbReference type="InterPro" id="IPR006016">
    <property type="entry name" value="UspA"/>
</dbReference>
<sequence length="288" mass="29666">MTSPIVVGVHPTRQENEPVELAVMLSCLTHAPLEVVGTYWFDSTPARTAPRDFASRCMEGIREALEDRFDASGACEDVGVTARPGSAAHVIHEVARHADAALIVVGSTHRGPVGRVTLGSTTDRVLEGAPCPVAVAPRGFSDPGRLPARVGVAFADTREGHSALRAGARLARHAGAALVAYTALDGGSATAIREAQAALDSALWDHAGGIAAEGRVLSTGGVAALTEVSQELDFLVTGSRGHGPLRATMLGGVSRRLARDARCPLVVVPRGLDDALAGLFARSAASPA</sequence>
<evidence type="ECO:0000256" key="1">
    <source>
        <dbReference type="ARBA" id="ARBA00008791"/>
    </source>
</evidence>
<feature type="domain" description="UspA" evidence="2">
    <location>
        <begin position="149"/>
        <end position="269"/>
    </location>
</feature>
<dbReference type="PANTHER" id="PTHR46268:SF6">
    <property type="entry name" value="UNIVERSAL STRESS PROTEIN UP12"/>
    <property type="match status" value="1"/>
</dbReference>
<dbReference type="InterPro" id="IPR006015">
    <property type="entry name" value="Universal_stress_UspA"/>
</dbReference>
<dbReference type="Gene3D" id="3.40.50.12370">
    <property type="match status" value="1"/>
</dbReference>
<evidence type="ECO:0000259" key="2">
    <source>
        <dbReference type="Pfam" id="PF00582"/>
    </source>
</evidence>
<dbReference type="EMBL" id="CADCVJ010000189">
    <property type="protein sequence ID" value="CAA9484428.1"/>
    <property type="molecule type" value="Genomic_DNA"/>
</dbReference>
<feature type="domain" description="UspA" evidence="2">
    <location>
        <begin position="1"/>
        <end position="136"/>
    </location>
</feature>
<name>A0A6J4RXL4_9ACTN</name>
<protein>
    <recommendedName>
        <fullName evidence="2">UspA domain-containing protein</fullName>
    </recommendedName>
</protein>
<dbReference type="CDD" id="cd00293">
    <property type="entry name" value="USP-like"/>
    <property type="match status" value="2"/>
</dbReference>
<dbReference type="PRINTS" id="PR01438">
    <property type="entry name" value="UNVRSLSTRESS"/>
</dbReference>
<reference evidence="3" key="1">
    <citation type="submission" date="2020-02" db="EMBL/GenBank/DDBJ databases">
        <authorList>
            <person name="Meier V. D."/>
        </authorList>
    </citation>
    <scope>NUCLEOTIDE SEQUENCE</scope>
    <source>
        <strain evidence="3">AVDCRST_MAG38</strain>
    </source>
</reference>
<dbReference type="Pfam" id="PF00582">
    <property type="entry name" value="Usp"/>
    <property type="match status" value="2"/>
</dbReference>
<gene>
    <name evidence="3" type="ORF">AVDCRST_MAG38-2234</name>
</gene>
<evidence type="ECO:0000313" key="3">
    <source>
        <dbReference type="EMBL" id="CAA9484428.1"/>
    </source>
</evidence>
<proteinExistence type="inferred from homology"/>
<accession>A0A6J4RXL4</accession>
<dbReference type="PANTHER" id="PTHR46268">
    <property type="entry name" value="STRESS RESPONSE PROTEIN NHAX"/>
    <property type="match status" value="1"/>
</dbReference>
<dbReference type="SUPFAM" id="SSF52402">
    <property type="entry name" value="Adenine nucleotide alpha hydrolases-like"/>
    <property type="match status" value="2"/>
</dbReference>
<dbReference type="AlphaFoldDB" id="A0A6J4RXL4"/>